<keyword evidence="5" id="KW-1185">Reference proteome</keyword>
<dbReference type="InterPro" id="IPR017850">
    <property type="entry name" value="Alkaline_phosphatase_core_sf"/>
</dbReference>
<dbReference type="InterPro" id="IPR000917">
    <property type="entry name" value="Sulfatase_N"/>
</dbReference>
<evidence type="ECO:0000313" key="5">
    <source>
        <dbReference type="Proteomes" id="UP000183253"/>
    </source>
</evidence>
<evidence type="ECO:0000313" key="4">
    <source>
        <dbReference type="EMBL" id="SEA75891.1"/>
    </source>
</evidence>
<dbReference type="EMBL" id="FNRI01000006">
    <property type="protein sequence ID" value="SEA75891.1"/>
    <property type="molecule type" value="Genomic_DNA"/>
</dbReference>
<feature type="signal peptide" evidence="2">
    <location>
        <begin position="1"/>
        <end position="25"/>
    </location>
</feature>
<dbReference type="InterPro" id="IPR052701">
    <property type="entry name" value="GAG_Ulvan_Degrading_Sulfatases"/>
</dbReference>
<organism evidence="4 5">
    <name type="scientific">Alistipes timonensis JC136</name>
    <dbReference type="NCBI Taxonomy" id="1033731"/>
    <lineage>
        <taxon>Bacteria</taxon>
        <taxon>Pseudomonadati</taxon>
        <taxon>Bacteroidota</taxon>
        <taxon>Bacteroidia</taxon>
        <taxon>Bacteroidales</taxon>
        <taxon>Rikenellaceae</taxon>
        <taxon>Alistipes</taxon>
    </lineage>
</organism>
<dbReference type="STRING" id="1033731.SAMN05444145_10628"/>
<dbReference type="AlphaFoldDB" id="A0A1H4DT34"/>
<dbReference type="SUPFAM" id="SSF53649">
    <property type="entry name" value="Alkaline phosphatase-like"/>
    <property type="match status" value="1"/>
</dbReference>
<reference evidence="4 5" key="1">
    <citation type="submission" date="2016-10" db="EMBL/GenBank/DDBJ databases">
        <authorList>
            <person name="de Groot N.N."/>
        </authorList>
    </citation>
    <scope>NUCLEOTIDE SEQUENCE [LARGE SCALE GENOMIC DNA]</scope>
    <source>
        <strain evidence="4 5">DSM 25383</strain>
    </source>
</reference>
<proteinExistence type="predicted"/>
<dbReference type="Proteomes" id="UP000183253">
    <property type="component" value="Unassembled WGS sequence"/>
</dbReference>
<dbReference type="Pfam" id="PF00884">
    <property type="entry name" value="Sulfatase"/>
    <property type="match status" value="1"/>
</dbReference>
<gene>
    <name evidence="4" type="ORF">SAMN05444145_10628</name>
</gene>
<dbReference type="PANTHER" id="PTHR43751:SF1">
    <property type="entry name" value="SULFATASE ATSG-RELATED"/>
    <property type="match status" value="1"/>
</dbReference>
<feature type="chain" id="PRO_5010367561" evidence="2">
    <location>
        <begin position="26"/>
        <end position="465"/>
    </location>
</feature>
<feature type="domain" description="Sulfatase N-terminal" evidence="3">
    <location>
        <begin position="31"/>
        <end position="304"/>
    </location>
</feature>
<protein>
    <submittedName>
        <fullName evidence="4">Uncharacterized sulfatase</fullName>
    </submittedName>
</protein>
<dbReference type="PANTHER" id="PTHR43751">
    <property type="entry name" value="SULFATASE"/>
    <property type="match status" value="1"/>
</dbReference>
<evidence type="ECO:0000256" key="2">
    <source>
        <dbReference type="SAM" id="SignalP"/>
    </source>
</evidence>
<comment type="PTM">
    <text evidence="1">The conversion to 3-oxoalanine (also known as C-formylglycine, FGly), of a serine or cysteine residue in prokaryotes and of a cysteine residue in eukaryotes, is critical for catalytic activity.</text>
</comment>
<keyword evidence="2" id="KW-0732">Signal</keyword>
<evidence type="ECO:0000256" key="1">
    <source>
        <dbReference type="PIRSR" id="PIRSR600917-52"/>
    </source>
</evidence>
<sequence length="465" mass="52963">MHDSATRFIRITALASGLLPVSAAAAQGEKPNIVVIVADDLLSSEISCYGGRNLETVNIDRLAREGLRMTGAYASMAMSVPIRASLYTGLYPARHGSWLNHKDTFLGTKTVCEYMAEEGYRVARAGKNHPVNPDVYRFEELPGFPVNCVSREASYDTSGIREFIARDDPRPFLLFVCSIHPHAPWTWGDPSEFDPDRLVMPENCIGDRRMREIFTHYLAEVRALDDEVGSVLETLTECGELDNTLVLFLGEQGPQLPGGKWTCWYPGVHSALLARYPARIRPGRVSDAVVQYEDLLPTFIDLAGGRRRRELDGKSFKKVLFGEQAKARRYAYAMHNNCTAGNAYPIRSIRDGRYVLIWNLLPDSSFYKTFMDLRKPANRKGWWPVWTDAAKRDSVARRLVGRYVHRPEFEFYDLADDPWEMNNRIGDPAYRARIDRMKRELKGWMKRQGDTGVGMDVPFRNRPRK</sequence>
<name>A0A1H4DT34_9BACT</name>
<dbReference type="CDD" id="cd16027">
    <property type="entry name" value="SGSH"/>
    <property type="match status" value="1"/>
</dbReference>
<dbReference type="Gene3D" id="3.40.720.10">
    <property type="entry name" value="Alkaline Phosphatase, subunit A"/>
    <property type="match status" value="1"/>
</dbReference>
<dbReference type="RefSeq" id="WP_010266841.1">
    <property type="nucleotide sequence ID" value="NZ_CAEG01000021.1"/>
</dbReference>
<dbReference type="OrthoDB" id="9765065at2"/>
<evidence type="ECO:0000259" key="3">
    <source>
        <dbReference type="Pfam" id="PF00884"/>
    </source>
</evidence>
<feature type="modified residue" description="3-oxoalanine (Ser)" evidence="1">
    <location>
        <position position="79"/>
    </location>
</feature>
<accession>A0A1H4DT34</accession>